<feature type="transmembrane region" description="Helical" evidence="7">
    <location>
        <begin position="262"/>
        <end position="280"/>
    </location>
</feature>
<dbReference type="Gene3D" id="1.10.3720.10">
    <property type="entry name" value="MetI-like"/>
    <property type="match status" value="1"/>
</dbReference>
<evidence type="ECO:0000256" key="6">
    <source>
        <dbReference type="ARBA" id="ARBA00023136"/>
    </source>
</evidence>
<dbReference type="InterPro" id="IPR005769">
    <property type="entry name" value="PhnE/PtxC"/>
</dbReference>
<comment type="subcellular location">
    <subcellularLocation>
        <location evidence="1 7">Cell membrane</location>
        <topology evidence="1 7">Multi-pass membrane protein</topology>
    </subcellularLocation>
</comment>
<sequence>MSLADTNIAAQGMIRRKRLWSLGVPALIVAYLAYVAIAFDLGGLAGRARWDNGMLMAQDFWSYKVHVTRDNRSQNISASIEGMRNATFAPDQRPGWITDTASGTHVALPQGNSVDFGPEGLVVLTTPDGQYRIHAAGGAIQADIPDPPANFNVSDSRFTAYLPEGARLTVTRARTEVFRRQAGWELFFFDLSSDFHGKSWGELAALSFGDRLDPARPNIVGMAQDFWKNSIWHHGDVAWAIFETVLMAFLGTFAAGLISVPLAFLAAANFTPLLLVRQAVRRVFDLLRGVDALIWTVIMSRAFGPGPLTGSLAILLTDTGTFGKLFSEALENIDEKPVEGLRSTGAGALARIRWAVIPQVAPVIMSQLLYYFESNTRGATVIGAITGGGIGLLLMQAMQTQQDWEHVAYYIVLILLMVMAMDWLSGKLRARLIKG</sequence>
<feature type="transmembrane region" description="Helical" evidence="7">
    <location>
        <begin position="379"/>
        <end position="395"/>
    </location>
</feature>
<dbReference type="InterPro" id="IPR000515">
    <property type="entry name" value="MetI-like"/>
</dbReference>
<dbReference type="PANTHER" id="PTHR30043:SF1">
    <property type="entry name" value="ABC TRANSPORT SYSTEM PERMEASE PROTEIN P69"/>
    <property type="match status" value="1"/>
</dbReference>
<accession>A0A6L6J499</accession>
<keyword evidence="4 7" id="KW-0812">Transmembrane</keyword>
<dbReference type="EMBL" id="WMII01000014">
    <property type="protein sequence ID" value="MTH65554.1"/>
    <property type="molecule type" value="Genomic_DNA"/>
</dbReference>
<feature type="domain" description="ABC transmembrane type-1" evidence="8">
    <location>
        <begin position="241"/>
        <end position="425"/>
    </location>
</feature>
<protein>
    <submittedName>
        <fullName evidence="9">Phosphonate ABC transporter, permease protein PhnE</fullName>
    </submittedName>
</protein>
<reference evidence="9 10" key="1">
    <citation type="submission" date="2019-11" db="EMBL/GenBank/DDBJ databases">
        <authorList>
            <person name="Dong K."/>
        </authorList>
    </citation>
    <scope>NUCLEOTIDE SEQUENCE [LARGE SCALE GENOMIC DNA]</scope>
    <source>
        <strain evidence="9 10">DK608</strain>
    </source>
</reference>
<dbReference type="PROSITE" id="PS50928">
    <property type="entry name" value="ABC_TM1"/>
    <property type="match status" value="1"/>
</dbReference>
<keyword evidence="5 7" id="KW-1133">Transmembrane helix</keyword>
<dbReference type="GO" id="GO:0005886">
    <property type="term" value="C:plasma membrane"/>
    <property type="evidence" value="ECO:0007669"/>
    <property type="project" value="UniProtKB-SubCell"/>
</dbReference>
<dbReference type="SUPFAM" id="SSF161098">
    <property type="entry name" value="MetI-like"/>
    <property type="match status" value="1"/>
</dbReference>
<evidence type="ECO:0000256" key="2">
    <source>
        <dbReference type="ARBA" id="ARBA00022448"/>
    </source>
</evidence>
<evidence type="ECO:0000256" key="4">
    <source>
        <dbReference type="ARBA" id="ARBA00022692"/>
    </source>
</evidence>
<keyword evidence="6 7" id="KW-0472">Membrane</keyword>
<evidence type="ECO:0000313" key="10">
    <source>
        <dbReference type="Proteomes" id="UP000478740"/>
    </source>
</evidence>
<dbReference type="Pfam" id="PF00528">
    <property type="entry name" value="BPD_transp_1"/>
    <property type="match status" value="1"/>
</dbReference>
<proteinExistence type="inferred from homology"/>
<keyword evidence="10" id="KW-1185">Reference proteome</keyword>
<evidence type="ECO:0000259" key="8">
    <source>
        <dbReference type="PROSITE" id="PS50928"/>
    </source>
</evidence>
<dbReference type="GO" id="GO:0015416">
    <property type="term" value="F:ABC-type phosphonate transporter activity"/>
    <property type="evidence" value="ECO:0007669"/>
    <property type="project" value="InterPro"/>
</dbReference>
<dbReference type="Proteomes" id="UP000478740">
    <property type="component" value="Unassembled WGS sequence"/>
</dbReference>
<name>A0A6L6J499_9RHOB</name>
<gene>
    <name evidence="9" type="primary">phnE</name>
    <name evidence="9" type="ORF">GL284_14870</name>
</gene>
<feature type="transmembrane region" description="Helical" evidence="7">
    <location>
        <begin position="407"/>
        <end position="424"/>
    </location>
</feature>
<evidence type="ECO:0000256" key="7">
    <source>
        <dbReference type="RuleBase" id="RU363032"/>
    </source>
</evidence>
<dbReference type="CDD" id="cd06261">
    <property type="entry name" value="TM_PBP2"/>
    <property type="match status" value="1"/>
</dbReference>
<comment type="caution">
    <text evidence="9">The sequence shown here is derived from an EMBL/GenBank/DDBJ whole genome shotgun (WGS) entry which is preliminary data.</text>
</comment>
<dbReference type="AlphaFoldDB" id="A0A6L6J499"/>
<keyword evidence="3" id="KW-1003">Cell membrane</keyword>
<evidence type="ECO:0000256" key="1">
    <source>
        <dbReference type="ARBA" id="ARBA00004651"/>
    </source>
</evidence>
<comment type="similarity">
    <text evidence="7">Belongs to the binding-protein-dependent transport system permease family.</text>
</comment>
<evidence type="ECO:0000313" key="9">
    <source>
        <dbReference type="EMBL" id="MTH65554.1"/>
    </source>
</evidence>
<dbReference type="RefSeq" id="WP_155045428.1">
    <property type="nucleotide sequence ID" value="NZ_WMIH01000014.1"/>
</dbReference>
<evidence type="ECO:0000256" key="5">
    <source>
        <dbReference type="ARBA" id="ARBA00022989"/>
    </source>
</evidence>
<feature type="transmembrane region" description="Helical" evidence="7">
    <location>
        <begin position="20"/>
        <end position="39"/>
    </location>
</feature>
<dbReference type="PANTHER" id="PTHR30043">
    <property type="entry name" value="PHOSPHONATES TRANSPORT SYSTEM PERMEASE PROTEIN"/>
    <property type="match status" value="1"/>
</dbReference>
<keyword evidence="2 7" id="KW-0813">Transport</keyword>
<organism evidence="9 10">
    <name type="scientific">Paracoccus shanxieyensis</name>
    <dbReference type="NCBI Taxonomy" id="2675752"/>
    <lineage>
        <taxon>Bacteria</taxon>
        <taxon>Pseudomonadati</taxon>
        <taxon>Pseudomonadota</taxon>
        <taxon>Alphaproteobacteria</taxon>
        <taxon>Rhodobacterales</taxon>
        <taxon>Paracoccaceae</taxon>
        <taxon>Paracoccus</taxon>
    </lineage>
</organism>
<dbReference type="NCBIfam" id="TIGR01097">
    <property type="entry name" value="PhnE"/>
    <property type="match status" value="1"/>
</dbReference>
<evidence type="ECO:0000256" key="3">
    <source>
        <dbReference type="ARBA" id="ARBA00022475"/>
    </source>
</evidence>
<dbReference type="InterPro" id="IPR035906">
    <property type="entry name" value="MetI-like_sf"/>
</dbReference>